<feature type="compositionally biased region" description="Basic and acidic residues" evidence="1">
    <location>
        <begin position="240"/>
        <end position="249"/>
    </location>
</feature>
<dbReference type="Proteomes" id="UP000311382">
    <property type="component" value="Unassembled WGS sequence"/>
</dbReference>
<evidence type="ECO:0000256" key="1">
    <source>
        <dbReference type="SAM" id="MobiDB-lite"/>
    </source>
</evidence>
<proteinExistence type="predicted"/>
<reference evidence="2 3" key="1">
    <citation type="submission" date="2019-03" db="EMBL/GenBank/DDBJ databases">
        <title>Rhodosporidium diobovatum UCD-FST 08-225 genome sequencing, assembly, and annotation.</title>
        <authorList>
            <person name="Fakankun I.U."/>
            <person name="Fristensky B."/>
            <person name="Levin D.B."/>
        </authorList>
    </citation>
    <scope>NUCLEOTIDE SEQUENCE [LARGE SCALE GENOMIC DNA]</scope>
    <source>
        <strain evidence="2 3">UCD-FST 08-225</strain>
    </source>
</reference>
<comment type="caution">
    <text evidence="2">The sequence shown here is derived from an EMBL/GenBank/DDBJ whole genome shotgun (WGS) entry which is preliminary data.</text>
</comment>
<feature type="compositionally biased region" description="Low complexity" evidence="1">
    <location>
        <begin position="114"/>
        <end position="129"/>
    </location>
</feature>
<sequence length="366" mass="39215">MHYPPMPHPRCVAPSQPQEQQHAGSATPEAASSRTPRRAEPTQTSSPPIPPTPRTARSPFKRPAPASSPSRDARLATPARGRADAPAPLGSTPTFAWSQPTSPRKRVAAPAGLPFKAPLPSSPSAAARSNKQHTRGQGKQVSGRLASAHPRPQASSPPTRSSPNSSHSSNDSSLMSHSSPSLSSPRLFASHLRTTDDLVADYHAALADEAAFKGVSEAEVLTSRAETCGGERPEQEEDELRPLDDEVRAMRPPRTSGSGAKRGRVTRTQGDSEVAGRSNTDTTPKRATKRRRRADDPAPSVSPSGPLRRAFVLPRRLPPQREPVQDESDDELLEALDALIAATPARAKRARSGEEEVEEEVEELEV</sequence>
<evidence type="ECO:0000313" key="2">
    <source>
        <dbReference type="EMBL" id="TNY21190.1"/>
    </source>
</evidence>
<feature type="region of interest" description="Disordered" evidence="1">
    <location>
        <begin position="1"/>
        <end position="185"/>
    </location>
</feature>
<accession>A0A5C5FWM6</accession>
<name>A0A5C5FWM6_9BASI</name>
<evidence type="ECO:0000313" key="3">
    <source>
        <dbReference type="Proteomes" id="UP000311382"/>
    </source>
</evidence>
<feature type="compositionally biased region" description="Low complexity" evidence="1">
    <location>
        <begin position="156"/>
        <end position="185"/>
    </location>
</feature>
<dbReference type="EMBL" id="SOZI01000049">
    <property type="protein sequence ID" value="TNY21190.1"/>
    <property type="molecule type" value="Genomic_DNA"/>
</dbReference>
<feature type="region of interest" description="Disordered" evidence="1">
    <location>
        <begin position="347"/>
        <end position="366"/>
    </location>
</feature>
<feature type="compositionally biased region" description="Polar residues" evidence="1">
    <location>
        <begin position="91"/>
        <end position="102"/>
    </location>
</feature>
<feature type="compositionally biased region" description="Polar residues" evidence="1">
    <location>
        <begin position="15"/>
        <end position="34"/>
    </location>
</feature>
<protein>
    <submittedName>
        <fullName evidence="2">Uncharacterized protein</fullName>
    </submittedName>
</protein>
<gene>
    <name evidence="2" type="ORF">DMC30DRAFT_212938</name>
</gene>
<feature type="compositionally biased region" description="Acidic residues" evidence="1">
    <location>
        <begin position="355"/>
        <end position="366"/>
    </location>
</feature>
<organism evidence="2 3">
    <name type="scientific">Rhodotorula diobovata</name>
    <dbReference type="NCBI Taxonomy" id="5288"/>
    <lineage>
        <taxon>Eukaryota</taxon>
        <taxon>Fungi</taxon>
        <taxon>Dikarya</taxon>
        <taxon>Basidiomycota</taxon>
        <taxon>Pucciniomycotina</taxon>
        <taxon>Microbotryomycetes</taxon>
        <taxon>Sporidiobolales</taxon>
        <taxon>Sporidiobolaceae</taxon>
        <taxon>Rhodotorula</taxon>
    </lineage>
</organism>
<dbReference type="AlphaFoldDB" id="A0A5C5FWM6"/>
<keyword evidence="3" id="KW-1185">Reference proteome</keyword>
<feature type="region of interest" description="Disordered" evidence="1">
    <location>
        <begin position="223"/>
        <end position="329"/>
    </location>
</feature>